<evidence type="ECO:0000313" key="2">
    <source>
        <dbReference type="Proteomes" id="UP000070539"/>
    </source>
</evidence>
<name>A0A136WBR3_9FIRM</name>
<dbReference type="Proteomes" id="UP000070539">
    <property type="component" value="Unassembled WGS sequence"/>
</dbReference>
<sequence>MCNSNKKIECEHPERRPADSKCSEELIQKCHGSTKDHPCNCKSGKK</sequence>
<keyword evidence="2" id="KW-1185">Reference proteome</keyword>
<reference evidence="1 2" key="1">
    <citation type="submission" date="2016-01" db="EMBL/GenBank/DDBJ databases">
        <title>Genome sequence of Clostridium neopropionicum X4, DSM-3847.</title>
        <authorList>
            <person name="Poehlein A."/>
            <person name="Beck M.H."/>
            <person name="Bengelsdorf F.R."/>
            <person name="Daniel R."/>
            <person name="Duerre P."/>
        </authorList>
    </citation>
    <scope>NUCLEOTIDE SEQUENCE [LARGE SCALE GENOMIC DNA]</scope>
    <source>
        <strain evidence="1 2">DSM-3847</strain>
    </source>
</reference>
<evidence type="ECO:0000313" key="1">
    <source>
        <dbReference type="EMBL" id="KXL51769.1"/>
    </source>
</evidence>
<dbReference type="AlphaFoldDB" id="A0A136WBR3"/>
<gene>
    <name evidence="1" type="ORF">CLNEO_28360</name>
</gene>
<dbReference type="STRING" id="36847.CLNEO_28360"/>
<proteinExistence type="predicted"/>
<protein>
    <submittedName>
        <fullName evidence="1">Uncharacterized protein</fullName>
    </submittedName>
</protein>
<comment type="caution">
    <text evidence="1">The sequence shown here is derived from an EMBL/GenBank/DDBJ whole genome shotgun (WGS) entry which is preliminary data.</text>
</comment>
<dbReference type="EMBL" id="LRVM01000015">
    <property type="protein sequence ID" value="KXL51769.1"/>
    <property type="molecule type" value="Genomic_DNA"/>
</dbReference>
<organism evidence="1 2">
    <name type="scientific">Anaerotignum neopropionicum</name>
    <dbReference type="NCBI Taxonomy" id="36847"/>
    <lineage>
        <taxon>Bacteria</taxon>
        <taxon>Bacillati</taxon>
        <taxon>Bacillota</taxon>
        <taxon>Clostridia</taxon>
        <taxon>Lachnospirales</taxon>
        <taxon>Anaerotignaceae</taxon>
        <taxon>Anaerotignum</taxon>
    </lineage>
</organism>
<accession>A0A136WBR3</accession>